<dbReference type="Proteomes" id="UP000315133">
    <property type="component" value="Unassembled WGS sequence"/>
</dbReference>
<sequence>MADRAPSAGRALRRVPATAVLAALGTVGVVTVVLAVLGLWAGAVTGLVVLHLGTALAVLGPWGAGRAVSAPKAAATADPVRAELQDLERRVDALGARLVAGTERARVEILDALAGSRPAGDDPR</sequence>
<gene>
    <name evidence="3" type="ORF">FB476_0005</name>
    <name evidence="2" type="ORF">FB476_3226</name>
</gene>
<feature type="transmembrane region" description="Helical" evidence="1">
    <location>
        <begin position="20"/>
        <end position="41"/>
    </location>
</feature>
<dbReference type="EMBL" id="VFPU01000004">
    <property type="protein sequence ID" value="TQM90273.1"/>
    <property type="molecule type" value="Genomic_DNA"/>
</dbReference>
<protein>
    <submittedName>
        <fullName evidence="3">Uncharacterized protein</fullName>
    </submittedName>
</protein>
<keyword evidence="1" id="KW-0472">Membrane</keyword>
<keyword evidence="1" id="KW-0812">Transmembrane</keyword>
<evidence type="ECO:0000256" key="1">
    <source>
        <dbReference type="SAM" id="Phobius"/>
    </source>
</evidence>
<proteinExistence type="predicted"/>
<dbReference type="EMBL" id="VFPU01000001">
    <property type="protein sequence ID" value="TQM95172.1"/>
    <property type="molecule type" value="Genomic_DNA"/>
</dbReference>
<keyword evidence="1" id="KW-1133">Transmembrane helix</keyword>
<feature type="transmembrane region" description="Helical" evidence="1">
    <location>
        <begin position="47"/>
        <end position="64"/>
    </location>
</feature>
<reference evidence="3 4" key="1">
    <citation type="submission" date="2019-06" db="EMBL/GenBank/DDBJ databases">
        <title>Sequencing the genomes of 1000 actinobacteria strains.</title>
        <authorList>
            <person name="Klenk H.-P."/>
        </authorList>
    </citation>
    <scope>NUCLEOTIDE SEQUENCE [LARGE SCALE GENOMIC DNA]</scope>
    <source>
        <strain evidence="3 4">DSM 12362</strain>
    </source>
</reference>
<evidence type="ECO:0000313" key="2">
    <source>
        <dbReference type="EMBL" id="TQM90273.1"/>
    </source>
</evidence>
<name>A0A543KJC5_9MICO</name>
<accession>A0A543KJC5</accession>
<evidence type="ECO:0000313" key="3">
    <source>
        <dbReference type="EMBL" id="TQM95172.1"/>
    </source>
</evidence>
<evidence type="ECO:0000313" key="4">
    <source>
        <dbReference type="Proteomes" id="UP000315133"/>
    </source>
</evidence>
<dbReference type="OrthoDB" id="4872403at2"/>
<keyword evidence="4" id="KW-1185">Reference proteome</keyword>
<comment type="caution">
    <text evidence="3">The sequence shown here is derived from an EMBL/GenBank/DDBJ whole genome shotgun (WGS) entry which is preliminary data.</text>
</comment>
<dbReference type="AlphaFoldDB" id="A0A543KJC5"/>
<dbReference type="RefSeq" id="WP_141816960.1">
    <property type="nucleotide sequence ID" value="NZ_BAAAIL010000003.1"/>
</dbReference>
<organism evidence="3 4">
    <name type="scientific">Ornithinimicrobium humiphilum</name>
    <dbReference type="NCBI Taxonomy" id="125288"/>
    <lineage>
        <taxon>Bacteria</taxon>
        <taxon>Bacillati</taxon>
        <taxon>Actinomycetota</taxon>
        <taxon>Actinomycetes</taxon>
        <taxon>Micrococcales</taxon>
        <taxon>Ornithinimicrobiaceae</taxon>
        <taxon>Ornithinimicrobium</taxon>
    </lineage>
</organism>